<reference evidence="11 12" key="1">
    <citation type="journal article" date="2018" name="Gigascience">
        <title>Genomes of trombidid mites reveal novel predicted allergens and laterally-transferred genes associated with secondary metabolism.</title>
        <authorList>
            <person name="Dong X."/>
            <person name="Chaisiri K."/>
            <person name="Xia D."/>
            <person name="Armstrong S.D."/>
            <person name="Fang Y."/>
            <person name="Donnelly M.J."/>
            <person name="Kadowaki T."/>
            <person name="McGarry J.W."/>
            <person name="Darby A.C."/>
            <person name="Makepeace B.L."/>
        </authorList>
    </citation>
    <scope>NUCLEOTIDE SEQUENCE [LARGE SCALE GENOMIC DNA]</scope>
    <source>
        <strain evidence="11">UoL-UT</strain>
    </source>
</reference>
<dbReference type="SUPFAM" id="SSF81321">
    <property type="entry name" value="Family A G protein-coupled receptor-like"/>
    <property type="match status" value="1"/>
</dbReference>
<keyword evidence="7 11" id="KW-0675">Receptor</keyword>
<dbReference type="PANTHER" id="PTHR24235:SF29">
    <property type="entry name" value="GH23382P"/>
    <property type="match status" value="1"/>
</dbReference>
<evidence type="ECO:0000256" key="5">
    <source>
        <dbReference type="ARBA" id="ARBA00023040"/>
    </source>
</evidence>
<evidence type="ECO:0000259" key="10">
    <source>
        <dbReference type="PROSITE" id="PS50262"/>
    </source>
</evidence>
<keyword evidence="12" id="KW-1185">Reference proteome</keyword>
<evidence type="ECO:0000256" key="1">
    <source>
        <dbReference type="ARBA" id="ARBA00004141"/>
    </source>
</evidence>
<keyword evidence="5" id="KW-0297">G-protein coupled receptor</keyword>
<dbReference type="VEuPathDB" id="VectorBase:LDEU004184"/>
<feature type="transmembrane region" description="Helical" evidence="9">
    <location>
        <begin position="64"/>
        <end position="82"/>
    </location>
</feature>
<evidence type="ECO:0000256" key="8">
    <source>
        <dbReference type="ARBA" id="ARBA00023224"/>
    </source>
</evidence>
<evidence type="ECO:0000313" key="11">
    <source>
        <dbReference type="EMBL" id="RWS27856.1"/>
    </source>
</evidence>
<proteinExistence type="inferred from homology"/>
<evidence type="ECO:0000313" key="12">
    <source>
        <dbReference type="Proteomes" id="UP000288716"/>
    </source>
</evidence>
<dbReference type="STRING" id="299467.A0A443SK07"/>
<dbReference type="OrthoDB" id="10037617at2759"/>
<dbReference type="EMBL" id="NCKV01001731">
    <property type="protein sequence ID" value="RWS27856.1"/>
    <property type="molecule type" value="Genomic_DNA"/>
</dbReference>
<evidence type="ECO:0000256" key="4">
    <source>
        <dbReference type="ARBA" id="ARBA00022989"/>
    </source>
</evidence>
<evidence type="ECO:0000256" key="2">
    <source>
        <dbReference type="ARBA" id="ARBA00010663"/>
    </source>
</evidence>
<feature type="transmembrane region" description="Helical" evidence="9">
    <location>
        <begin position="12"/>
        <end position="28"/>
    </location>
</feature>
<evidence type="ECO:0000256" key="7">
    <source>
        <dbReference type="ARBA" id="ARBA00023170"/>
    </source>
</evidence>
<name>A0A443SK07_9ACAR</name>
<organism evidence="11 12">
    <name type="scientific">Leptotrombidium deliense</name>
    <dbReference type="NCBI Taxonomy" id="299467"/>
    <lineage>
        <taxon>Eukaryota</taxon>
        <taxon>Metazoa</taxon>
        <taxon>Ecdysozoa</taxon>
        <taxon>Arthropoda</taxon>
        <taxon>Chelicerata</taxon>
        <taxon>Arachnida</taxon>
        <taxon>Acari</taxon>
        <taxon>Acariformes</taxon>
        <taxon>Trombidiformes</taxon>
        <taxon>Prostigmata</taxon>
        <taxon>Anystina</taxon>
        <taxon>Parasitengona</taxon>
        <taxon>Trombiculoidea</taxon>
        <taxon>Trombiculidae</taxon>
        <taxon>Leptotrombidium</taxon>
    </lineage>
</organism>
<dbReference type="Pfam" id="PF00001">
    <property type="entry name" value="7tm_1"/>
    <property type="match status" value="1"/>
</dbReference>
<dbReference type="AlphaFoldDB" id="A0A443SK07"/>
<comment type="similarity">
    <text evidence="2">Belongs to the G-protein coupled receptor 1 family.</text>
</comment>
<dbReference type="InterPro" id="IPR000276">
    <property type="entry name" value="GPCR_Rhodpsn"/>
</dbReference>
<keyword evidence="6 9" id="KW-0472">Membrane</keyword>
<dbReference type="GO" id="GO:0043005">
    <property type="term" value="C:neuron projection"/>
    <property type="evidence" value="ECO:0007669"/>
    <property type="project" value="TreeGrafter"/>
</dbReference>
<keyword evidence="8" id="KW-0807">Transducer</keyword>
<dbReference type="GO" id="GO:0005886">
    <property type="term" value="C:plasma membrane"/>
    <property type="evidence" value="ECO:0007669"/>
    <property type="project" value="TreeGrafter"/>
</dbReference>
<dbReference type="PROSITE" id="PS50262">
    <property type="entry name" value="G_PROTEIN_RECEP_F1_2"/>
    <property type="match status" value="1"/>
</dbReference>
<accession>A0A443SK07</accession>
<dbReference type="InterPro" id="IPR017452">
    <property type="entry name" value="GPCR_Rhodpsn_7TM"/>
</dbReference>
<feature type="domain" description="G-protein coupled receptors family 1 profile" evidence="10">
    <location>
        <begin position="1"/>
        <end position="123"/>
    </location>
</feature>
<comment type="caution">
    <text evidence="11">The sequence shown here is derived from an EMBL/GenBank/DDBJ whole genome shotgun (WGS) entry which is preliminary data.</text>
</comment>
<dbReference type="Gene3D" id="1.20.1070.10">
    <property type="entry name" value="Rhodopsin 7-helix transmembrane proteins"/>
    <property type="match status" value="1"/>
</dbReference>
<dbReference type="PRINTS" id="PR00237">
    <property type="entry name" value="GPCRRHODOPSN"/>
</dbReference>
<dbReference type="GO" id="GO:0042923">
    <property type="term" value="F:neuropeptide binding"/>
    <property type="evidence" value="ECO:0007669"/>
    <property type="project" value="TreeGrafter"/>
</dbReference>
<dbReference type="PANTHER" id="PTHR24235">
    <property type="entry name" value="NEUROPEPTIDE Y RECEPTOR"/>
    <property type="match status" value="1"/>
</dbReference>
<evidence type="ECO:0000256" key="9">
    <source>
        <dbReference type="SAM" id="Phobius"/>
    </source>
</evidence>
<gene>
    <name evidence="11" type="ORF">B4U80_13700</name>
</gene>
<comment type="subcellular location">
    <subcellularLocation>
        <location evidence="1">Membrane</location>
        <topology evidence="1">Multi-pass membrane protein</topology>
    </subcellularLocation>
</comment>
<dbReference type="Proteomes" id="UP000288716">
    <property type="component" value="Unassembled WGS sequence"/>
</dbReference>
<feature type="transmembrane region" description="Helical" evidence="9">
    <location>
        <begin position="102"/>
        <end position="126"/>
    </location>
</feature>
<keyword evidence="3 9" id="KW-0812">Transmembrane</keyword>
<protein>
    <submittedName>
        <fullName evidence="11">Orphan G-protein coupled receptor 40-like protein</fullName>
    </submittedName>
</protein>
<sequence>MVFMTTDLVFQYIIPMVVTAVFYQRIIHKLREREKWRKTSLEQCSSSDEMLDNDLKEKRRTVKLLIFIVLLFALSWLPYHLFYPIWEYFLVPRNIHFGGYDITIILALHSFAVTSICYNPFLYWGFNKTFKREIMRIFRLI</sequence>
<evidence type="ECO:0000256" key="3">
    <source>
        <dbReference type="ARBA" id="ARBA00022692"/>
    </source>
</evidence>
<dbReference type="GO" id="GO:0008188">
    <property type="term" value="F:neuropeptide receptor activity"/>
    <property type="evidence" value="ECO:0007669"/>
    <property type="project" value="TreeGrafter"/>
</dbReference>
<keyword evidence="4 9" id="KW-1133">Transmembrane helix</keyword>
<evidence type="ECO:0000256" key="6">
    <source>
        <dbReference type="ARBA" id="ARBA00023136"/>
    </source>
</evidence>